<reference evidence="2" key="3">
    <citation type="submission" date="2021-06" db="EMBL/GenBank/DDBJ databases">
        <title>Chromosome-level genome assembly for S. haematobium.</title>
        <authorList>
            <person name="Stroehlein A.J."/>
        </authorList>
    </citation>
    <scope>NUCLEOTIDE SEQUENCE</scope>
</reference>
<reference evidence="2" key="2">
    <citation type="journal article" date="2019" name="Gigascience">
        <title>High-quality Schistosoma haematobium genome achieved by single-molecule and long-range sequencing.</title>
        <authorList>
            <person name="Stroehlein A.J."/>
            <person name="Korhonen P.K."/>
            <person name="Chong T.M."/>
            <person name="Lim Y.L."/>
            <person name="Chan K.G."/>
            <person name="Webster B."/>
            <person name="Rollinson D."/>
            <person name="Brindley P.J."/>
            <person name="Gasser R.B."/>
            <person name="Young N.D."/>
        </authorList>
    </citation>
    <scope>NUCLEOTIDE SEQUENCE</scope>
</reference>
<evidence type="ECO:0000313" key="3">
    <source>
        <dbReference type="EMBL" id="KGB37273.1"/>
    </source>
</evidence>
<evidence type="ECO:0000313" key="4">
    <source>
        <dbReference type="Proteomes" id="UP000471633"/>
    </source>
</evidence>
<evidence type="ECO:0000313" key="2">
    <source>
        <dbReference type="EMBL" id="KAH9591271.1"/>
    </source>
</evidence>
<dbReference type="KEGG" id="shx:MS3_00003615"/>
<dbReference type="Proteomes" id="UP000471633">
    <property type="component" value="Unassembled WGS sequence"/>
</dbReference>
<dbReference type="EMBL" id="AMPZ03000002">
    <property type="protein sequence ID" value="KAH9591271.1"/>
    <property type="molecule type" value="Genomic_DNA"/>
</dbReference>
<gene>
    <name evidence="2" type="ORF">MS3_00003615</name>
    <name evidence="3" type="ORF">MS3_05602</name>
</gene>
<accession>A0A095C5R3</accession>
<proteinExistence type="predicted"/>
<feature type="non-terminal residue" evidence="3">
    <location>
        <position position="149"/>
    </location>
</feature>
<sequence length="149" mass="16261">MESVAAHKDEVVSCFIVSFYGKTHVESKIDELKRKSVDAKDVADHEAKNGNDEPVVKKIRKETDDNDGDEKAHSPENRPTEGELYEDGNEDDASQDTKGTNGTSEHVNGSNGEHVGEHQTEKSDEGSDSESERGDAPSVDKESNEEASD</sequence>
<evidence type="ECO:0000256" key="1">
    <source>
        <dbReference type="SAM" id="MobiDB-lite"/>
    </source>
</evidence>
<dbReference type="EMBL" id="KL250863">
    <property type="protein sequence ID" value="KGB37273.1"/>
    <property type="molecule type" value="Genomic_DNA"/>
</dbReference>
<organism evidence="3">
    <name type="scientific">Schistosoma haematobium</name>
    <name type="common">Blood fluke</name>
    <dbReference type="NCBI Taxonomy" id="6185"/>
    <lineage>
        <taxon>Eukaryota</taxon>
        <taxon>Metazoa</taxon>
        <taxon>Spiralia</taxon>
        <taxon>Lophotrochozoa</taxon>
        <taxon>Platyhelminthes</taxon>
        <taxon>Trematoda</taxon>
        <taxon>Digenea</taxon>
        <taxon>Strigeidida</taxon>
        <taxon>Schistosomatoidea</taxon>
        <taxon>Schistosomatidae</taxon>
        <taxon>Schistosoma</taxon>
    </lineage>
</organism>
<feature type="compositionally biased region" description="Acidic residues" evidence="1">
    <location>
        <begin position="83"/>
        <end position="94"/>
    </location>
</feature>
<reference evidence="2" key="4">
    <citation type="journal article" date="2022" name="PLoS Pathog.">
        <title>Chromosome-level genome of Schistosoma haematobium underpins genome-wide explorations of molecular variation.</title>
        <authorList>
            <person name="Stroehlein A.J."/>
            <person name="Korhonen P.K."/>
            <person name="Lee V.V."/>
            <person name="Ralph S.A."/>
            <person name="Mentink-Kane M."/>
            <person name="You H."/>
            <person name="McManus D.P."/>
            <person name="Tchuente L.T."/>
            <person name="Stothard J.R."/>
            <person name="Kaur P."/>
            <person name="Dudchenko O."/>
            <person name="Aiden E.L."/>
            <person name="Yang B."/>
            <person name="Yang H."/>
            <person name="Emery A.M."/>
            <person name="Webster B.L."/>
            <person name="Brindley P.J."/>
            <person name="Rollinson D."/>
            <person name="Chang B.C.H."/>
            <person name="Gasser R.B."/>
            <person name="Young N.D."/>
        </authorList>
    </citation>
    <scope>NUCLEOTIDE SEQUENCE</scope>
</reference>
<name>A0A095C5R3_SCHHA</name>
<feature type="region of interest" description="Disordered" evidence="1">
    <location>
        <begin position="33"/>
        <end position="149"/>
    </location>
</feature>
<protein>
    <submittedName>
        <fullName evidence="3">Uncharacterized protein</fullName>
    </submittedName>
</protein>
<feature type="compositionally biased region" description="Basic and acidic residues" evidence="1">
    <location>
        <begin position="69"/>
        <end position="81"/>
    </location>
</feature>
<feature type="compositionally biased region" description="Polar residues" evidence="1">
    <location>
        <begin position="96"/>
        <end position="111"/>
    </location>
</feature>
<keyword evidence="4" id="KW-1185">Reference proteome</keyword>
<dbReference type="RefSeq" id="XP_012797035.1">
    <property type="nucleotide sequence ID" value="XM_012941581.3"/>
</dbReference>
<dbReference type="AlphaFoldDB" id="A0A095C5R3"/>
<dbReference type="CTD" id="24593046"/>
<feature type="compositionally biased region" description="Basic and acidic residues" evidence="1">
    <location>
        <begin position="114"/>
        <end position="149"/>
    </location>
</feature>
<dbReference type="GeneID" id="24593046"/>
<reference evidence="3" key="1">
    <citation type="journal article" date="2012" name="Nat. Genet.">
        <title>Whole-genome sequence of Schistosoma haematobium.</title>
        <authorList>
            <person name="Young N.D."/>
            <person name="Jex A.R."/>
            <person name="Li B."/>
            <person name="Liu S."/>
            <person name="Yang L."/>
            <person name="Xiong Z."/>
            <person name="Li Y."/>
            <person name="Cantacessi C."/>
            <person name="Hall R.S."/>
            <person name="Xu X."/>
            <person name="Chen F."/>
            <person name="Wu X."/>
            <person name="Zerlotini A."/>
            <person name="Oliveira G."/>
            <person name="Hofmann A."/>
            <person name="Zhang G."/>
            <person name="Fang X."/>
            <person name="Kang Y."/>
            <person name="Campbell B.E."/>
            <person name="Loukas A."/>
            <person name="Ranganathan S."/>
            <person name="Rollinson D."/>
            <person name="Rinaldi G."/>
            <person name="Brindley P.J."/>
            <person name="Yang H."/>
            <person name="Wang J."/>
            <person name="Wang J."/>
            <person name="Gasser R.B."/>
        </authorList>
    </citation>
    <scope>NUCLEOTIDE SEQUENCE [LARGE SCALE GENOMIC DNA]</scope>
</reference>
<feature type="compositionally biased region" description="Basic and acidic residues" evidence="1">
    <location>
        <begin position="33"/>
        <end position="56"/>
    </location>
</feature>